<reference evidence="6" key="2">
    <citation type="submission" date="2021-04" db="EMBL/GenBank/DDBJ databases">
        <authorList>
            <person name="Podell S."/>
        </authorList>
    </citation>
    <scope>NUCLEOTIDE SEQUENCE</scope>
    <source>
        <strain evidence="6">Hildebrandi</strain>
    </source>
</reference>
<comment type="caution">
    <text evidence="6">The sequence shown here is derived from an EMBL/GenBank/DDBJ whole genome shotgun (WGS) entry which is preliminary data.</text>
</comment>
<dbReference type="GO" id="GO:0043625">
    <property type="term" value="C:delta DNA polymerase complex"/>
    <property type="evidence" value="ECO:0007669"/>
    <property type="project" value="TreeGrafter"/>
</dbReference>
<evidence type="ECO:0000256" key="1">
    <source>
        <dbReference type="ARBA" id="ARBA00006035"/>
    </source>
</evidence>
<evidence type="ECO:0000256" key="2">
    <source>
        <dbReference type="ARBA" id="ARBA00022705"/>
    </source>
</evidence>
<name>A0A9K3KQF4_9STRA</name>
<dbReference type="PANTHER" id="PTHR10416">
    <property type="entry name" value="DNA POLYMERASE DELTA SUBUNIT 2"/>
    <property type="match status" value="1"/>
</dbReference>
<accession>A0A9K3KQF4</accession>
<feature type="compositionally biased region" description="Low complexity" evidence="3">
    <location>
        <begin position="7"/>
        <end position="17"/>
    </location>
</feature>
<proteinExistence type="inferred from homology"/>
<dbReference type="InterPro" id="IPR007185">
    <property type="entry name" value="DNA_pol_a/d/e_bsu"/>
</dbReference>
<dbReference type="InterPro" id="IPR040663">
    <property type="entry name" value="DNA_pol_D_N"/>
</dbReference>
<dbReference type="OrthoDB" id="3763at2759"/>
<keyword evidence="7" id="KW-1185">Reference proteome</keyword>
<dbReference type="GO" id="GO:0006271">
    <property type="term" value="P:DNA strand elongation involved in DNA replication"/>
    <property type="evidence" value="ECO:0007669"/>
    <property type="project" value="TreeGrafter"/>
</dbReference>
<evidence type="ECO:0000313" key="7">
    <source>
        <dbReference type="Proteomes" id="UP000693970"/>
    </source>
</evidence>
<evidence type="ECO:0000259" key="4">
    <source>
        <dbReference type="Pfam" id="PF04042"/>
    </source>
</evidence>
<feature type="region of interest" description="Disordered" evidence="3">
    <location>
        <begin position="98"/>
        <end position="118"/>
    </location>
</feature>
<dbReference type="PANTHER" id="PTHR10416:SF0">
    <property type="entry name" value="DNA POLYMERASE DELTA SUBUNIT 2"/>
    <property type="match status" value="1"/>
</dbReference>
<organism evidence="6 7">
    <name type="scientific">Nitzschia inconspicua</name>
    <dbReference type="NCBI Taxonomy" id="303405"/>
    <lineage>
        <taxon>Eukaryota</taxon>
        <taxon>Sar</taxon>
        <taxon>Stramenopiles</taxon>
        <taxon>Ochrophyta</taxon>
        <taxon>Bacillariophyta</taxon>
        <taxon>Bacillariophyceae</taxon>
        <taxon>Bacillariophycidae</taxon>
        <taxon>Bacillariales</taxon>
        <taxon>Bacillariaceae</taxon>
        <taxon>Nitzschia</taxon>
    </lineage>
</organism>
<dbReference type="AlphaFoldDB" id="A0A9K3KQF4"/>
<dbReference type="EMBL" id="JAGRRH010000020">
    <property type="protein sequence ID" value="KAG7348049.1"/>
    <property type="molecule type" value="Genomic_DNA"/>
</dbReference>
<comment type="similarity">
    <text evidence="1">Belongs to the DNA polymerase delta/II small subunit family.</text>
</comment>
<feature type="region of interest" description="Disordered" evidence="3">
    <location>
        <begin position="1"/>
        <end position="26"/>
    </location>
</feature>
<evidence type="ECO:0000256" key="3">
    <source>
        <dbReference type="SAM" id="MobiDB-lite"/>
    </source>
</evidence>
<evidence type="ECO:0000259" key="5">
    <source>
        <dbReference type="Pfam" id="PF18018"/>
    </source>
</evidence>
<dbReference type="Pfam" id="PF04042">
    <property type="entry name" value="DNA_pol_E_B"/>
    <property type="match status" value="1"/>
</dbReference>
<evidence type="ECO:0000313" key="6">
    <source>
        <dbReference type="EMBL" id="KAG7348049.1"/>
    </source>
</evidence>
<dbReference type="InterPro" id="IPR024826">
    <property type="entry name" value="DNA_pol_delta/II_ssu"/>
</dbReference>
<reference evidence="6" key="1">
    <citation type="journal article" date="2021" name="Sci. Rep.">
        <title>Diploid genomic architecture of Nitzschia inconspicua, an elite biomass production diatom.</title>
        <authorList>
            <person name="Oliver A."/>
            <person name="Podell S."/>
            <person name="Pinowska A."/>
            <person name="Traller J.C."/>
            <person name="Smith S.R."/>
            <person name="McClure R."/>
            <person name="Beliaev A."/>
            <person name="Bohutskyi P."/>
            <person name="Hill E.A."/>
            <person name="Rabines A."/>
            <person name="Zheng H."/>
            <person name="Allen L.Z."/>
            <person name="Kuo A."/>
            <person name="Grigoriev I.V."/>
            <person name="Allen A.E."/>
            <person name="Hazlebeck D."/>
            <person name="Allen E.E."/>
        </authorList>
    </citation>
    <scope>NUCLEOTIDE SEQUENCE</scope>
    <source>
        <strain evidence="6">Hildebrandi</strain>
    </source>
</reference>
<dbReference type="Proteomes" id="UP000693970">
    <property type="component" value="Unassembled WGS sequence"/>
</dbReference>
<sequence>MTATVQSSTTTTTTSSSPVVRKSGGITTRHTVVRAWASRTPKWQRFQPVRIQPNESTTTSVESKQKEVFAYQRQYSHVYHHRLMALRDRCWKQLAVNDGTKTNNNNSSSSTTNLDDSNPVTAVRVNRILELKEDQLSRVVGTLVKETINPDEEVLHPKATCRPSDQLYLEDESGRVILSLDGTGVAAHQVYQFCTGVVIGVEGMVDDKGVLHVQHLATPAPLPPPTALAVHNTAGLLEPSQPEGYEPHLLLVSSLECGDPQVSSLPRELLVGYLQGQFTDAASKVARVIVAGSGPSATDPLGGLKELDMFAGIQVSGGRNGGVGMQIPLDILPSSKDPTTANWPQRPLHSSLLPLSNKDNQRMVMSTPNPYEAIHGTKSVMGTDGLNVRDLQKHILKPNPNDKDDVPVPLTELEALEQTIRWAHLCPTGPDHLGMVPSNDPMDMGKTTPHIYFCGNCEEGFATKLLGYKNEEDGDDDDDVKSKTRLVCIPKFSETGEAVLVNLRTLDVELIRFKVEEEEEEENSNL</sequence>
<gene>
    <name evidence="6" type="ORF">IV203_016754</name>
</gene>
<dbReference type="Pfam" id="PF18018">
    <property type="entry name" value="DNA_pol_D_N"/>
    <property type="match status" value="1"/>
</dbReference>
<dbReference type="GO" id="GO:0003677">
    <property type="term" value="F:DNA binding"/>
    <property type="evidence" value="ECO:0007669"/>
    <property type="project" value="InterPro"/>
</dbReference>
<feature type="domain" description="DNA polymerase alpha/delta/epsilon subunit B" evidence="4">
    <location>
        <begin position="251"/>
        <end position="461"/>
    </location>
</feature>
<feature type="domain" description="DNA polymerase delta subunit OB-fold" evidence="5">
    <location>
        <begin position="74"/>
        <end position="215"/>
    </location>
</feature>
<keyword evidence="2" id="KW-0235">DNA replication</keyword>
<protein>
    <submittedName>
        <fullName evidence="6">DNA polymerase alpha/epsilon subunit B</fullName>
    </submittedName>
</protein>